<sequence length="91" mass="10517">MEANLPILDRDAYLGYQATELLTTTRRRDSHHAVQVIRHVFAEAGTAAGMWLANWYFDTVTRMSDDPAMHAIVDDCIRELEQTYGRPRYET</sequence>
<proteinExistence type="predicted"/>
<evidence type="ECO:0000313" key="1">
    <source>
        <dbReference type="EMBL" id="TKG70505.1"/>
    </source>
</evidence>
<protein>
    <submittedName>
        <fullName evidence="1">Uncharacterized protein</fullName>
    </submittedName>
</protein>
<name>A0ABY2S3X2_9PSEU</name>
<dbReference type="Proteomes" id="UP000309992">
    <property type="component" value="Unassembled WGS sequence"/>
</dbReference>
<keyword evidence="2" id="KW-1185">Reference proteome</keyword>
<comment type="caution">
    <text evidence="1">The sequence shown here is derived from an EMBL/GenBank/DDBJ whole genome shotgun (WGS) entry which is preliminary data.</text>
</comment>
<accession>A0ABY2S3X2</accession>
<gene>
    <name evidence="1" type="ORF">FCN18_16570</name>
</gene>
<dbReference type="EMBL" id="SWMS01000008">
    <property type="protein sequence ID" value="TKG70505.1"/>
    <property type="molecule type" value="Genomic_DNA"/>
</dbReference>
<evidence type="ECO:0000313" key="2">
    <source>
        <dbReference type="Proteomes" id="UP000309992"/>
    </source>
</evidence>
<reference evidence="1 2" key="1">
    <citation type="journal article" date="2015" name="Antonie Van Leeuwenhoek">
        <title>Prauserella endophytica sp. nov., an endophytic actinobacterium isolated from Tamarix taklamakanensis.</title>
        <authorList>
            <person name="Liu J.M."/>
            <person name="Habden X."/>
            <person name="Guo L."/>
            <person name="Tuo L."/>
            <person name="Jiang Z.K."/>
            <person name="Liu S.W."/>
            <person name="Liu X.F."/>
            <person name="Chen L."/>
            <person name="Li R.F."/>
            <person name="Zhang Y.Q."/>
            <person name="Sun C.H."/>
        </authorList>
    </citation>
    <scope>NUCLEOTIDE SEQUENCE [LARGE SCALE GENOMIC DNA]</scope>
    <source>
        <strain evidence="1 2">CGMCC 4.7182</strain>
    </source>
</reference>
<organism evidence="1 2">
    <name type="scientific">Prauserella endophytica</name>
    <dbReference type="NCBI Taxonomy" id="1592324"/>
    <lineage>
        <taxon>Bacteria</taxon>
        <taxon>Bacillati</taxon>
        <taxon>Actinomycetota</taxon>
        <taxon>Actinomycetes</taxon>
        <taxon>Pseudonocardiales</taxon>
        <taxon>Pseudonocardiaceae</taxon>
        <taxon>Prauserella</taxon>
        <taxon>Prauserella coralliicola group</taxon>
    </lineage>
</organism>
<dbReference type="RefSeq" id="WP_112274267.1">
    <property type="nucleotide sequence ID" value="NZ_SWMS01000008.1"/>
</dbReference>